<dbReference type="AlphaFoldDB" id="A0A9P0P1Z8"/>
<keyword evidence="4 10" id="KW-0812">Transmembrane</keyword>
<organism evidence="11 12">
    <name type="scientific">Acanthoscelides obtectus</name>
    <name type="common">Bean weevil</name>
    <name type="synonym">Bruchus obtectus</name>
    <dbReference type="NCBI Taxonomy" id="200917"/>
    <lineage>
        <taxon>Eukaryota</taxon>
        <taxon>Metazoa</taxon>
        <taxon>Ecdysozoa</taxon>
        <taxon>Arthropoda</taxon>
        <taxon>Hexapoda</taxon>
        <taxon>Insecta</taxon>
        <taxon>Pterygota</taxon>
        <taxon>Neoptera</taxon>
        <taxon>Endopterygota</taxon>
        <taxon>Coleoptera</taxon>
        <taxon>Polyphaga</taxon>
        <taxon>Cucujiformia</taxon>
        <taxon>Chrysomeloidea</taxon>
        <taxon>Chrysomelidae</taxon>
        <taxon>Bruchinae</taxon>
        <taxon>Bruchini</taxon>
        <taxon>Acanthoscelides</taxon>
    </lineage>
</organism>
<dbReference type="Proteomes" id="UP001152888">
    <property type="component" value="Unassembled WGS sequence"/>
</dbReference>
<keyword evidence="9" id="KW-0807">Transducer</keyword>
<accession>A0A9P0P1Z8</accession>
<keyword evidence="8" id="KW-0675">Receptor</keyword>
<dbReference type="OrthoDB" id="6696021at2759"/>
<evidence type="ECO:0000256" key="6">
    <source>
        <dbReference type="ARBA" id="ARBA00022989"/>
    </source>
</evidence>
<dbReference type="GO" id="GO:0004984">
    <property type="term" value="F:olfactory receptor activity"/>
    <property type="evidence" value="ECO:0007669"/>
    <property type="project" value="InterPro"/>
</dbReference>
<keyword evidence="6 10" id="KW-1133">Transmembrane helix</keyword>
<dbReference type="GO" id="GO:0007165">
    <property type="term" value="P:signal transduction"/>
    <property type="evidence" value="ECO:0007669"/>
    <property type="project" value="UniProtKB-KW"/>
</dbReference>
<evidence type="ECO:0000256" key="8">
    <source>
        <dbReference type="ARBA" id="ARBA00023170"/>
    </source>
</evidence>
<dbReference type="EMBL" id="CAKOFQ010006734">
    <property type="protein sequence ID" value="CAH1966605.1"/>
    <property type="molecule type" value="Genomic_DNA"/>
</dbReference>
<proteinExistence type="predicted"/>
<evidence type="ECO:0000313" key="11">
    <source>
        <dbReference type="EMBL" id="CAH1966605.1"/>
    </source>
</evidence>
<protein>
    <submittedName>
        <fullName evidence="11">Uncharacterized protein</fullName>
    </submittedName>
</protein>
<gene>
    <name evidence="11" type="ORF">ACAOBT_LOCUS6927</name>
</gene>
<evidence type="ECO:0000256" key="10">
    <source>
        <dbReference type="SAM" id="Phobius"/>
    </source>
</evidence>
<comment type="subcellular location">
    <subcellularLocation>
        <location evidence="1">Cell membrane</location>
        <topology evidence="1">Multi-pass membrane protein</topology>
    </subcellularLocation>
</comment>
<dbReference type="InterPro" id="IPR004117">
    <property type="entry name" value="7tm6_olfct_rcpt"/>
</dbReference>
<evidence type="ECO:0000256" key="5">
    <source>
        <dbReference type="ARBA" id="ARBA00022725"/>
    </source>
</evidence>
<evidence type="ECO:0000256" key="7">
    <source>
        <dbReference type="ARBA" id="ARBA00023136"/>
    </source>
</evidence>
<evidence type="ECO:0000256" key="1">
    <source>
        <dbReference type="ARBA" id="ARBA00004651"/>
    </source>
</evidence>
<evidence type="ECO:0000256" key="4">
    <source>
        <dbReference type="ARBA" id="ARBA00022692"/>
    </source>
</evidence>
<keyword evidence="3" id="KW-0716">Sensory transduction</keyword>
<keyword evidence="5" id="KW-0552">Olfaction</keyword>
<dbReference type="GO" id="GO:0005549">
    <property type="term" value="F:odorant binding"/>
    <property type="evidence" value="ECO:0007669"/>
    <property type="project" value="InterPro"/>
</dbReference>
<keyword evidence="7 10" id="KW-0472">Membrane</keyword>
<sequence length="125" mass="14048">MLAYMAIIVSSMCVEMYNLSSGAEIGLFLRAVFYVNVALIGLVVYYCLPAQNLTDEINRVQHCAYFSKWYNYPREAHSMMLMISAAQRDVNITAGGIININLETSLSTIKTMVSYCMFLQTMGSK</sequence>
<reference evidence="11" key="1">
    <citation type="submission" date="2022-03" db="EMBL/GenBank/DDBJ databases">
        <authorList>
            <person name="Sayadi A."/>
        </authorList>
    </citation>
    <scope>NUCLEOTIDE SEQUENCE</scope>
</reference>
<evidence type="ECO:0000256" key="3">
    <source>
        <dbReference type="ARBA" id="ARBA00022606"/>
    </source>
</evidence>
<feature type="transmembrane region" description="Helical" evidence="10">
    <location>
        <begin position="27"/>
        <end position="48"/>
    </location>
</feature>
<dbReference type="PANTHER" id="PTHR21137:SF35">
    <property type="entry name" value="ODORANT RECEPTOR 19A-RELATED"/>
    <property type="match status" value="1"/>
</dbReference>
<dbReference type="Pfam" id="PF02949">
    <property type="entry name" value="7tm_6"/>
    <property type="match status" value="1"/>
</dbReference>
<comment type="caution">
    <text evidence="11">The sequence shown here is derived from an EMBL/GenBank/DDBJ whole genome shotgun (WGS) entry which is preliminary data.</text>
</comment>
<evidence type="ECO:0000256" key="2">
    <source>
        <dbReference type="ARBA" id="ARBA00022475"/>
    </source>
</evidence>
<evidence type="ECO:0000256" key="9">
    <source>
        <dbReference type="ARBA" id="ARBA00023224"/>
    </source>
</evidence>
<dbReference type="PANTHER" id="PTHR21137">
    <property type="entry name" value="ODORANT RECEPTOR"/>
    <property type="match status" value="1"/>
</dbReference>
<keyword evidence="12" id="KW-1185">Reference proteome</keyword>
<evidence type="ECO:0000313" key="12">
    <source>
        <dbReference type="Proteomes" id="UP001152888"/>
    </source>
</evidence>
<keyword evidence="2" id="KW-1003">Cell membrane</keyword>
<name>A0A9P0P1Z8_ACAOB</name>
<dbReference type="GO" id="GO:0005886">
    <property type="term" value="C:plasma membrane"/>
    <property type="evidence" value="ECO:0007669"/>
    <property type="project" value="UniProtKB-SubCell"/>
</dbReference>